<evidence type="ECO:0000259" key="1">
    <source>
        <dbReference type="Pfam" id="PF02627"/>
    </source>
</evidence>
<feature type="domain" description="Carboxymuconolactone decarboxylase-like" evidence="1">
    <location>
        <begin position="69"/>
        <end position="144"/>
    </location>
</feature>
<dbReference type="PANTHER" id="PTHR34846:SF11">
    <property type="entry name" value="4-CARBOXYMUCONOLACTONE DECARBOXYLASE FAMILY PROTEIN (AFU_ORTHOLOGUE AFUA_6G11590)"/>
    <property type="match status" value="1"/>
</dbReference>
<organism evidence="2 3">
    <name type="scientific">Blastococcus carthaginiensis</name>
    <dbReference type="NCBI Taxonomy" id="3050034"/>
    <lineage>
        <taxon>Bacteria</taxon>
        <taxon>Bacillati</taxon>
        <taxon>Actinomycetota</taxon>
        <taxon>Actinomycetes</taxon>
        <taxon>Geodermatophilales</taxon>
        <taxon>Geodermatophilaceae</taxon>
        <taxon>Blastococcus</taxon>
    </lineage>
</organism>
<keyword evidence="3" id="KW-1185">Reference proteome</keyword>
<dbReference type="EMBL" id="JASNFN010000002">
    <property type="protein sequence ID" value="MDP5181638.1"/>
    <property type="molecule type" value="Genomic_DNA"/>
</dbReference>
<evidence type="ECO:0000313" key="2">
    <source>
        <dbReference type="EMBL" id="MDP5181638.1"/>
    </source>
</evidence>
<dbReference type="InterPro" id="IPR029032">
    <property type="entry name" value="AhpD-like"/>
</dbReference>
<reference evidence="3" key="1">
    <citation type="submission" date="2023-05" db="EMBL/GenBank/DDBJ databases">
        <title>Draft genome of Pseudofrankia sp. BMG5.37.</title>
        <authorList>
            <person name="Gtari M."/>
            <person name="Ghodhbane F."/>
            <person name="Sbissi I."/>
        </authorList>
    </citation>
    <scope>NUCLEOTIDE SEQUENCE [LARGE SCALE GENOMIC DNA]</scope>
    <source>
        <strain evidence="3">BMG 814</strain>
    </source>
</reference>
<dbReference type="Proteomes" id="UP001233673">
    <property type="component" value="Unassembled WGS sequence"/>
</dbReference>
<evidence type="ECO:0000313" key="3">
    <source>
        <dbReference type="Proteomes" id="UP001233673"/>
    </source>
</evidence>
<dbReference type="InterPro" id="IPR003779">
    <property type="entry name" value="CMD-like"/>
</dbReference>
<gene>
    <name evidence="2" type="ORF">QOZ88_03230</name>
</gene>
<dbReference type="RefSeq" id="WP_305998355.1">
    <property type="nucleotide sequence ID" value="NZ_JASNFN010000002.1"/>
</dbReference>
<dbReference type="Gene3D" id="1.20.1290.10">
    <property type="entry name" value="AhpD-like"/>
    <property type="match status" value="1"/>
</dbReference>
<dbReference type="SUPFAM" id="SSF69118">
    <property type="entry name" value="AhpD-like"/>
    <property type="match status" value="1"/>
</dbReference>
<sequence>MPEELTGRPAPRGPARLPLLHPAQLDGERARLHAEITRGPRQAQSSVVPLTDDAGRLMGPFAAMLLEPRIGSAVQAVGAALRGEQLLGPRARELAILAVAVRRRSHFEWLAHEQAARAAGVPTAQLQALLDGRVPDGLDPVDEAVVVATWRLLDDGELDDAGYAEATSVLGLEALAALVWLVGYYAMLATALATFRPDGATPSAG</sequence>
<name>A0ABT9I7V8_9ACTN</name>
<proteinExistence type="predicted"/>
<accession>A0ABT9I7V8</accession>
<dbReference type="PANTHER" id="PTHR34846">
    <property type="entry name" value="4-CARBOXYMUCONOLACTONE DECARBOXYLASE FAMILY PROTEIN (AFU_ORTHOLOGUE AFUA_6G11590)"/>
    <property type="match status" value="1"/>
</dbReference>
<dbReference type="Pfam" id="PF02627">
    <property type="entry name" value="CMD"/>
    <property type="match status" value="1"/>
</dbReference>
<comment type="caution">
    <text evidence="2">The sequence shown here is derived from an EMBL/GenBank/DDBJ whole genome shotgun (WGS) entry which is preliminary data.</text>
</comment>
<protein>
    <submittedName>
        <fullName evidence="2">Carboxymuconolactone decarboxylase family protein</fullName>
    </submittedName>
</protein>